<sequence length="140" mass="15326">MENVNHRGKTQPQVKADIVNVVELVVAPRVDRLPIVRGFIEYTLLTDDFSLDTVADLKVGVDESCTELIARAADDASLHIIVTTTPENVRIVVRCKVSESVDTTGFGWYVIECIADNVSVAYIGAGEGREAHITLTTLRD</sequence>
<proteinExistence type="predicted"/>
<accession>H0R5G5</accession>
<dbReference type="Proteomes" id="UP000035034">
    <property type="component" value="Unassembled WGS sequence"/>
</dbReference>
<protein>
    <submittedName>
        <fullName evidence="1">Putative anti-sigma factor</fullName>
    </submittedName>
</protein>
<comment type="caution">
    <text evidence="1">The sequence shown here is derived from an EMBL/GenBank/DDBJ whole genome shotgun (WGS) entry which is preliminary data.</text>
</comment>
<dbReference type="STRING" id="1077974.GOEFS_110_00440"/>
<dbReference type="EMBL" id="BAEH01000110">
    <property type="protein sequence ID" value="GAB20316.1"/>
    <property type="molecule type" value="Genomic_DNA"/>
</dbReference>
<organism evidence="1 2">
    <name type="scientific">Gordonia effusa NBRC 100432</name>
    <dbReference type="NCBI Taxonomy" id="1077974"/>
    <lineage>
        <taxon>Bacteria</taxon>
        <taxon>Bacillati</taxon>
        <taxon>Actinomycetota</taxon>
        <taxon>Actinomycetes</taxon>
        <taxon>Mycobacteriales</taxon>
        <taxon>Gordoniaceae</taxon>
        <taxon>Gordonia</taxon>
    </lineage>
</organism>
<reference evidence="1 2" key="1">
    <citation type="submission" date="2011-12" db="EMBL/GenBank/DDBJ databases">
        <title>Whole genome shotgun sequence of Gordonia effusa NBRC 100432.</title>
        <authorList>
            <person name="Yoshida I."/>
            <person name="Takarada H."/>
            <person name="Hosoyama A."/>
            <person name="Tsuchikane K."/>
            <person name="Katsumata H."/>
            <person name="Yamazaki S."/>
            <person name="Fujita N."/>
        </authorList>
    </citation>
    <scope>NUCLEOTIDE SEQUENCE [LARGE SCALE GENOMIC DNA]</scope>
    <source>
        <strain evidence="1 2">NBRC 100432</strain>
    </source>
</reference>
<evidence type="ECO:0000313" key="2">
    <source>
        <dbReference type="Proteomes" id="UP000035034"/>
    </source>
</evidence>
<name>H0R5G5_9ACTN</name>
<dbReference type="AlphaFoldDB" id="H0R5G5"/>
<dbReference type="eggNOG" id="COG2172">
    <property type="taxonomic scope" value="Bacteria"/>
</dbReference>
<keyword evidence="2" id="KW-1185">Reference proteome</keyword>
<gene>
    <name evidence="1" type="ORF">GOEFS_110_00440</name>
</gene>
<evidence type="ECO:0000313" key="1">
    <source>
        <dbReference type="EMBL" id="GAB20316.1"/>
    </source>
</evidence>